<dbReference type="SUPFAM" id="SSF75005">
    <property type="entry name" value="Arabinanase/levansucrase/invertase"/>
    <property type="match status" value="1"/>
</dbReference>
<evidence type="ECO:0000313" key="1">
    <source>
        <dbReference type="EMBL" id="GIE99568.1"/>
    </source>
</evidence>
<dbReference type="GO" id="GO:0016787">
    <property type="term" value="F:hydrolase activity"/>
    <property type="evidence" value="ECO:0007669"/>
    <property type="project" value="UniProtKB-KW"/>
</dbReference>
<dbReference type="InterPro" id="IPR023296">
    <property type="entry name" value="Glyco_hydro_beta-prop_sf"/>
</dbReference>
<dbReference type="RefSeq" id="WP_203786551.1">
    <property type="nucleotide sequence ID" value="NZ_BOMV01000073.1"/>
</dbReference>
<dbReference type="Gene3D" id="2.115.10.20">
    <property type="entry name" value="Glycosyl hydrolase domain, family 43"/>
    <property type="match status" value="1"/>
</dbReference>
<organism evidence="1 2">
    <name type="scientific">Paractinoplanes rishiriensis</name>
    <dbReference type="NCBI Taxonomy" id="1050105"/>
    <lineage>
        <taxon>Bacteria</taxon>
        <taxon>Bacillati</taxon>
        <taxon>Actinomycetota</taxon>
        <taxon>Actinomycetes</taxon>
        <taxon>Micromonosporales</taxon>
        <taxon>Micromonosporaceae</taxon>
        <taxon>Paractinoplanes</taxon>
    </lineage>
</organism>
<gene>
    <name evidence="1" type="ORF">Ari01nite_70330</name>
</gene>
<sequence>MIFRDPVFDGAADPVLVFNRAEQAWWMVYTARRANQPGLPGVSWVHGTDLGVASSTDGGATWLYRGVLAGLDTEWGRHTYWAPEIIDDGETYHMYVSVIRGVPEQWPGHERHIRHYTSPDLLGWTYRSTLELSSKYVIDACVAALPGGGHRMWYKDEADDSQTWAADSDDLYSWRVRGLAVGGRAHEGPNVFELGGHHWMLVDEWRGQRVLRSSDLDGWEPQGLLLDDAPIGFHADVVGEYAFYFTHPGRLPGVGDEEYESRRSAVHVARLSVVDGRLVCDRTEVRNAPVLPVEGSVLRYGGER</sequence>
<dbReference type="EMBL" id="BOMV01000073">
    <property type="protein sequence ID" value="GIE99568.1"/>
    <property type="molecule type" value="Genomic_DNA"/>
</dbReference>
<keyword evidence="1" id="KW-0378">Hydrolase</keyword>
<keyword evidence="2" id="KW-1185">Reference proteome</keyword>
<accession>A0A919K3L2</accession>
<name>A0A919K3L2_9ACTN</name>
<dbReference type="CDD" id="cd08984">
    <property type="entry name" value="GH43-like"/>
    <property type="match status" value="1"/>
</dbReference>
<dbReference type="AlphaFoldDB" id="A0A919K3L2"/>
<evidence type="ECO:0000313" key="2">
    <source>
        <dbReference type="Proteomes" id="UP000636960"/>
    </source>
</evidence>
<proteinExistence type="predicted"/>
<comment type="caution">
    <text evidence="1">The sequence shown here is derived from an EMBL/GenBank/DDBJ whole genome shotgun (WGS) entry which is preliminary data.</text>
</comment>
<dbReference type="Proteomes" id="UP000636960">
    <property type="component" value="Unassembled WGS sequence"/>
</dbReference>
<reference evidence="1" key="1">
    <citation type="submission" date="2021-01" db="EMBL/GenBank/DDBJ databases">
        <title>Whole genome shotgun sequence of Actinoplanes rishiriensis NBRC 108556.</title>
        <authorList>
            <person name="Komaki H."/>
            <person name="Tamura T."/>
        </authorList>
    </citation>
    <scope>NUCLEOTIDE SEQUENCE</scope>
    <source>
        <strain evidence="1">NBRC 108556</strain>
    </source>
</reference>
<protein>
    <submittedName>
        <fullName evidence="1">Glycosyl hydrolase</fullName>
    </submittedName>
</protein>